<dbReference type="Pfam" id="PF03484">
    <property type="entry name" value="B5"/>
    <property type="match status" value="1"/>
</dbReference>
<feature type="domain" description="B5" evidence="11">
    <location>
        <begin position="248"/>
        <end position="333"/>
    </location>
</feature>
<dbReference type="InterPro" id="IPR005147">
    <property type="entry name" value="tRNA_synthase_B5-dom"/>
</dbReference>
<keyword evidence="4" id="KW-0479">Metal-binding</keyword>
<comment type="cofactor">
    <cofactor evidence="1">
        <name>Mg(2+)</name>
        <dbReference type="ChEBI" id="CHEBI:18420"/>
    </cofactor>
</comment>
<dbReference type="Gene3D" id="3.30.70.380">
    <property type="entry name" value="Ferrodoxin-fold anticodon-binding domain"/>
    <property type="match status" value="1"/>
</dbReference>
<dbReference type="Pfam" id="PF17759">
    <property type="entry name" value="tRNA_synthFbeta"/>
    <property type="match status" value="1"/>
</dbReference>
<dbReference type="InterPro" id="IPR005121">
    <property type="entry name" value="Fdx_antiC-bd"/>
</dbReference>
<reference evidence="12" key="1">
    <citation type="journal article" date="2017" name="J. Phycol.">
        <title>Analysis of chloroplast genomes and a supermatrix inform reclassification of the Rhodomelaceae (Rhodophyta).</title>
        <authorList>
            <person name="Diaz-Tapia P."/>
            <person name="Maggs C.A."/>
            <person name="West J.A."/>
            <person name="Verbruggen H."/>
        </authorList>
    </citation>
    <scope>NUCLEOTIDE SEQUENCE</scope>
    <source>
        <strain evidence="12">PD0863</strain>
    </source>
</reference>
<organism evidence="12">
    <name type="scientific">Polysiphonia sertularioides</name>
    <dbReference type="NCBI Taxonomy" id="945028"/>
    <lineage>
        <taxon>Eukaryota</taxon>
        <taxon>Rhodophyta</taxon>
        <taxon>Florideophyceae</taxon>
        <taxon>Rhodymeniophycidae</taxon>
        <taxon>Ceramiales</taxon>
        <taxon>Rhodomelaceae</taxon>
        <taxon>Polysiphonioideae</taxon>
        <taxon>Polysiphonia</taxon>
    </lineage>
</organism>
<dbReference type="InterPro" id="IPR045864">
    <property type="entry name" value="aa-tRNA-synth_II/BPL/LPL"/>
</dbReference>
<dbReference type="InterPro" id="IPR045060">
    <property type="entry name" value="Phe-tRNA-ligase_IIc_bsu"/>
</dbReference>
<dbReference type="GeneID" id="33355805"/>
<dbReference type="PROSITE" id="PS51483">
    <property type="entry name" value="B5"/>
    <property type="match status" value="1"/>
</dbReference>
<gene>
    <name evidence="12" type="primary">syfB</name>
</gene>
<dbReference type="GO" id="GO:0000287">
    <property type="term" value="F:magnesium ion binding"/>
    <property type="evidence" value="ECO:0007669"/>
    <property type="project" value="InterPro"/>
</dbReference>
<evidence type="ECO:0000256" key="7">
    <source>
        <dbReference type="ARBA" id="ARBA00022842"/>
    </source>
</evidence>
<sequence>MKFSWKLVQHFIEVNTNEFEDIQNQLNMSGIEVESINYRDDDIILDVSVTANRKEIDSALGLARELNIILDKKMFIEPISFVINKCRIHSDRKVKSNMFNYVRIHKIKITDYNSTPNWILDLLEIHNIKPQSIIENIQKYVKIKWGKTFYIIQHEKKKEISIPKELNDHKNFIVTTINNKIFFKQILNSKKEIIIVFADEKYMRINRSNYYKNYDFDENYYIDSLTIIKSFINQSIGKFYEYYSPYRILNSKIKLKQQNINKILGHVEKNTFKYINKGAIEEILKKLKFNNKYIKNKKLFLVEGPAYRRHDLIREIDIIEEISKIHGFKNFYGKCIYGSKQGKQSREFIELKKIKKTLRNLGFNEVINCSLTNNKNYSIKIHNPLNEEQKYLRDNITENLLRNYEYNLKYSSNNLLIFEVGTIFKQGVKPEEKRLLGGLIYANNYNRKDWQKKPENITRFQAKGILEAFLKKIEANVKLENIEGDITSRYGQKSAKARNVIGIYNEKDNVIIGTIKKLNYKYGIKSKRKEEEIYTFEIKLNQLIKTMKNRKHLEYIKKPYSEYPSIIRDLSIQVRKNGYVNKIIENIYKNKNKLVESIEIFNEYNKMTLDRSQQERFVGVRITYRSLHKTLNSNDIKNIDQEINEIINKTKNM</sequence>
<evidence type="ECO:0000256" key="8">
    <source>
        <dbReference type="ARBA" id="ARBA00022917"/>
    </source>
</evidence>
<dbReference type="EMBL" id="MF101423">
    <property type="protein sequence ID" value="ARW62579.1"/>
    <property type="molecule type" value="Genomic_DNA"/>
</dbReference>
<dbReference type="PANTHER" id="PTHR10947">
    <property type="entry name" value="PHENYLALANYL-TRNA SYNTHETASE BETA CHAIN AND LEUCINE-RICH REPEAT-CONTAINING PROTEIN 47"/>
    <property type="match status" value="1"/>
</dbReference>
<geneLocation type="chloroplast" evidence="12"/>
<keyword evidence="6" id="KW-0067">ATP-binding</keyword>
<dbReference type="PANTHER" id="PTHR10947:SF3">
    <property type="entry name" value="LEUCINE-RICH REPEAT-CONTAINING PROTEIN 47"/>
    <property type="match status" value="1"/>
</dbReference>
<dbReference type="GO" id="GO:0004826">
    <property type="term" value="F:phenylalanine-tRNA ligase activity"/>
    <property type="evidence" value="ECO:0007669"/>
    <property type="project" value="UniProtKB-EC"/>
</dbReference>
<dbReference type="InterPro" id="IPR041616">
    <property type="entry name" value="PheRS_beta_core"/>
</dbReference>
<keyword evidence="5" id="KW-0547">Nucleotide-binding</keyword>
<dbReference type="SMART" id="SM00874">
    <property type="entry name" value="B5"/>
    <property type="match status" value="1"/>
</dbReference>
<dbReference type="SUPFAM" id="SSF46955">
    <property type="entry name" value="Putative DNA-binding domain"/>
    <property type="match status" value="2"/>
</dbReference>
<keyword evidence="12" id="KW-0150">Chloroplast</keyword>
<dbReference type="PROSITE" id="PS51447">
    <property type="entry name" value="FDX_ACB"/>
    <property type="match status" value="1"/>
</dbReference>
<evidence type="ECO:0000259" key="11">
    <source>
        <dbReference type="PROSITE" id="PS51483"/>
    </source>
</evidence>
<dbReference type="EC" id="6.1.1.20" evidence="2"/>
<dbReference type="Pfam" id="PF03147">
    <property type="entry name" value="FDX-ACB"/>
    <property type="match status" value="1"/>
</dbReference>
<keyword evidence="3 12" id="KW-0436">Ligase</keyword>
<keyword evidence="12" id="KW-0934">Plastid</keyword>
<name>A0A1Z1M9C8_9FLOR</name>
<dbReference type="SUPFAM" id="SSF54991">
    <property type="entry name" value="Anticodon-binding domain of PheRS"/>
    <property type="match status" value="1"/>
</dbReference>
<evidence type="ECO:0000256" key="6">
    <source>
        <dbReference type="ARBA" id="ARBA00022840"/>
    </source>
</evidence>
<dbReference type="InterPro" id="IPR036690">
    <property type="entry name" value="Fdx_antiC-bd_sf"/>
</dbReference>
<accession>A0A1Z1M9C8</accession>
<dbReference type="Gene3D" id="3.30.56.10">
    <property type="match status" value="2"/>
</dbReference>
<feature type="domain" description="FDX-ACB" evidence="10">
    <location>
        <begin position="561"/>
        <end position="653"/>
    </location>
</feature>
<evidence type="ECO:0000313" key="12">
    <source>
        <dbReference type="EMBL" id="ARW62579.1"/>
    </source>
</evidence>
<dbReference type="GO" id="GO:0006432">
    <property type="term" value="P:phenylalanyl-tRNA aminoacylation"/>
    <property type="evidence" value="ECO:0007669"/>
    <property type="project" value="InterPro"/>
</dbReference>
<keyword evidence="7" id="KW-0460">Magnesium</keyword>
<evidence type="ECO:0000256" key="2">
    <source>
        <dbReference type="ARBA" id="ARBA00012814"/>
    </source>
</evidence>
<protein>
    <recommendedName>
        <fullName evidence="2">phenylalanine--tRNA ligase</fullName>
        <ecNumber evidence="2">6.1.1.20</ecNumber>
    </recommendedName>
</protein>
<keyword evidence="8" id="KW-0648">Protein biosynthesis</keyword>
<evidence type="ECO:0000256" key="4">
    <source>
        <dbReference type="ARBA" id="ARBA00022723"/>
    </source>
</evidence>
<dbReference type="SMART" id="SM00896">
    <property type="entry name" value="FDX-ACB"/>
    <property type="match status" value="1"/>
</dbReference>
<dbReference type="GO" id="GO:0003723">
    <property type="term" value="F:RNA binding"/>
    <property type="evidence" value="ECO:0007669"/>
    <property type="project" value="InterPro"/>
</dbReference>
<evidence type="ECO:0000256" key="5">
    <source>
        <dbReference type="ARBA" id="ARBA00022741"/>
    </source>
</evidence>
<evidence type="ECO:0000259" key="10">
    <source>
        <dbReference type="PROSITE" id="PS51447"/>
    </source>
</evidence>
<keyword evidence="9" id="KW-0030">Aminoacyl-tRNA synthetase</keyword>
<dbReference type="Gene3D" id="3.30.930.10">
    <property type="entry name" value="Bira Bifunctional Protein, Domain 2"/>
    <property type="match status" value="1"/>
</dbReference>
<evidence type="ECO:0000256" key="1">
    <source>
        <dbReference type="ARBA" id="ARBA00001946"/>
    </source>
</evidence>
<dbReference type="RefSeq" id="YP_009394017.1">
    <property type="nucleotide sequence ID" value="NC_035270.1"/>
</dbReference>
<evidence type="ECO:0000256" key="3">
    <source>
        <dbReference type="ARBA" id="ARBA00022598"/>
    </source>
</evidence>
<proteinExistence type="predicted"/>
<dbReference type="InterPro" id="IPR009061">
    <property type="entry name" value="DNA-bd_dom_put_sf"/>
</dbReference>
<dbReference type="SUPFAM" id="SSF55681">
    <property type="entry name" value="Class II aaRS and biotin synthetases"/>
    <property type="match status" value="1"/>
</dbReference>
<dbReference type="GO" id="GO:0005524">
    <property type="term" value="F:ATP binding"/>
    <property type="evidence" value="ECO:0007669"/>
    <property type="project" value="UniProtKB-KW"/>
</dbReference>
<evidence type="ECO:0000256" key="9">
    <source>
        <dbReference type="ARBA" id="ARBA00023146"/>
    </source>
</evidence>
<dbReference type="AlphaFoldDB" id="A0A1Z1M9C8"/>